<protein>
    <submittedName>
        <fullName evidence="2">Uncharacterized protein</fullName>
    </submittedName>
</protein>
<dbReference type="EMBL" id="JBHFAB010000017">
    <property type="protein sequence ID" value="MFC1419375.1"/>
    <property type="molecule type" value="Genomic_DNA"/>
</dbReference>
<sequence length="52" mass="5902">MKRARAALLTVLLAAFAVKIVWWVIAPMIPYFIGGLVVVLALGYLYHRTTKW</sequence>
<dbReference type="RefSeq" id="WP_380538605.1">
    <property type="nucleotide sequence ID" value="NZ_JBHFAB010000017.1"/>
</dbReference>
<proteinExistence type="predicted"/>
<accession>A0ABV6W053</accession>
<evidence type="ECO:0000313" key="3">
    <source>
        <dbReference type="Proteomes" id="UP001592531"/>
    </source>
</evidence>
<reference evidence="2 3" key="1">
    <citation type="submission" date="2024-09" db="EMBL/GenBank/DDBJ databases">
        <authorList>
            <person name="Lee S.D."/>
        </authorList>
    </citation>
    <scope>NUCLEOTIDE SEQUENCE [LARGE SCALE GENOMIC DNA]</scope>
    <source>
        <strain evidence="2 3">N8-3</strain>
    </source>
</reference>
<feature type="transmembrane region" description="Helical" evidence="1">
    <location>
        <begin position="27"/>
        <end position="46"/>
    </location>
</feature>
<keyword evidence="3" id="KW-1185">Reference proteome</keyword>
<dbReference type="Proteomes" id="UP001592531">
    <property type="component" value="Unassembled WGS sequence"/>
</dbReference>
<keyword evidence="1" id="KW-0472">Membrane</keyword>
<evidence type="ECO:0000256" key="1">
    <source>
        <dbReference type="SAM" id="Phobius"/>
    </source>
</evidence>
<name>A0ABV6W053_9ACTN</name>
<evidence type="ECO:0000313" key="2">
    <source>
        <dbReference type="EMBL" id="MFC1419375.1"/>
    </source>
</evidence>
<comment type="caution">
    <text evidence="2">The sequence shown here is derived from an EMBL/GenBank/DDBJ whole genome shotgun (WGS) entry which is preliminary data.</text>
</comment>
<gene>
    <name evidence="2" type="ORF">ACEZDE_22470</name>
</gene>
<keyword evidence="1" id="KW-1133">Transmembrane helix</keyword>
<organism evidence="2 3">
    <name type="scientific">Streptacidiphilus cavernicola</name>
    <dbReference type="NCBI Taxonomy" id="3342716"/>
    <lineage>
        <taxon>Bacteria</taxon>
        <taxon>Bacillati</taxon>
        <taxon>Actinomycetota</taxon>
        <taxon>Actinomycetes</taxon>
        <taxon>Kitasatosporales</taxon>
        <taxon>Streptomycetaceae</taxon>
        <taxon>Streptacidiphilus</taxon>
    </lineage>
</organism>
<keyword evidence="1" id="KW-0812">Transmembrane</keyword>